<name>A0A9D1N5V8_9FIRM</name>
<proteinExistence type="predicted"/>
<accession>A0A9D1N5V8</accession>
<comment type="caution">
    <text evidence="3">The sequence shown here is derived from an EMBL/GenBank/DDBJ whole genome shotgun (WGS) entry which is preliminary data.</text>
</comment>
<feature type="transmembrane region" description="Helical" evidence="1">
    <location>
        <begin position="12"/>
        <end position="31"/>
    </location>
</feature>
<dbReference type="EMBL" id="DVOB01000028">
    <property type="protein sequence ID" value="HIU95299.1"/>
    <property type="molecule type" value="Genomic_DNA"/>
</dbReference>
<keyword evidence="1" id="KW-1133">Transmembrane helix</keyword>
<reference evidence="3" key="2">
    <citation type="journal article" date="2021" name="PeerJ">
        <title>Extensive microbial diversity within the chicken gut microbiome revealed by metagenomics and culture.</title>
        <authorList>
            <person name="Gilroy R."/>
            <person name="Ravi A."/>
            <person name="Getino M."/>
            <person name="Pursley I."/>
            <person name="Horton D.L."/>
            <person name="Alikhan N.F."/>
            <person name="Baker D."/>
            <person name="Gharbi K."/>
            <person name="Hall N."/>
            <person name="Watson M."/>
            <person name="Adriaenssens E.M."/>
            <person name="Foster-Nyarko E."/>
            <person name="Jarju S."/>
            <person name="Secka A."/>
            <person name="Antonio M."/>
            <person name="Oren A."/>
            <person name="Chaudhuri R.R."/>
            <person name="La Ragione R."/>
            <person name="Hildebrand F."/>
            <person name="Pallen M.J."/>
        </authorList>
    </citation>
    <scope>NUCLEOTIDE SEQUENCE</scope>
    <source>
        <strain evidence="3">ChiSjej4B22-8349</strain>
    </source>
</reference>
<dbReference type="AlphaFoldDB" id="A0A9D1N5V8"/>
<evidence type="ECO:0000313" key="3">
    <source>
        <dbReference type="EMBL" id="HIU95299.1"/>
    </source>
</evidence>
<evidence type="ECO:0000259" key="2">
    <source>
        <dbReference type="Pfam" id="PF13349"/>
    </source>
</evidence>
<evidence type="ECO:0000313" key="4">
    <source>
        <dbReference type="Proteomes" id="UP000824130"/>
    </source>
</evidence>
<evidence type="ECO:0000256" key="1">
    <source>
        <dbReference type="SAM" id="Phobius"/>
    </source>
</evidence>
<organism evidence="3 4">
    <name type="scientific">Candidatus Allocopromorpha excrementipullorum</name>
    <dbReference type="NCBI Taxonomy" id="2840743"/>
    <lineage>
        <taxon>Bacteria</taxon>
        <taxon>Bacillati</taxon>
        <taxon>Bacillota</taxon>
        <taxon>Clostridia</taxon>
        <taxon>Eubacteriales</taxon>
        <taxon>Eubacteriaceae</taxon>
        <taxon>Eubacteriaceae incertae sedis</taxon>
        <taxon>Candidatus Allocopromorpha</taxon>
    </lineage>
</organism>
<sequence>MRNGHNGLKRFFIVCGAVCCLGLLMVVIGYFTGGMRGVNDMDQRYDWIKVGDAEMSSVSLGETAGENVGFDSVRVTGDMDVNFISGEKSETTLTYDKTSQQPVFEIQDGVLMVDAREINDTTLINLGSGDRTPYLTVCVPEGEELDSVDIDTSYGDVDMDGISMKTADISAGYGDIHMNRVSYGNMEITAGYGDVDGTSVVSGGLIIRADSGNVDMRGEFSGETDIAVDYGDVDMQTSLTEDMYSFDVNVDYGDLRIGANSYGDSGRIRQGNGAHLIKIVSDAGDVAIDFGR</sequence>
<dbReference type="Pfam" id="PF13349">
    <property type="entry name" value="DUF4097"/>
    <property type="match status" value="1"/>
</dbReference>
<dbReference type="Proteomes" id="UP000824130">
    <property type="component" value="Unassembled WGS sequence"/>
</dbReference>
<reference evidence="3" key="1">
    <citation type="submission" date="2020-10" db="EMBL/GenBank/DDBJ databases">
        <authorList>
            <person name="Gilroy R."/>
        </authorList>
    </citation>
    <scope>NUCLEOTIDE SEQUENCE</scope>
    <source>
        <strain evidence="3">ChiSjej4B22-8349</strain>
    </source>
</reference>
<feature type="domain" description="DUF4097" evidence="2">
    <location>
        <begin position="76"/>
        <end position="258"/>
    </location>
</feature>
<keyword evidence="1" id="KW-0812">Transmembrane</keyword>
<dbReference type="Gene3D" id="2.160.20.120">
    <property type="match status" value="1"/>
</dbReference>
<protein>
    <submittedName>
        <fullName evidence="3">DUF4097 family beta strand repeat protein</fullName>
    </submittedName>
</protein>
<gene>
    <name evidence="3" type="ORF">IAD25_01115</name>
</gene>
<keyword evidence="1" id="KW-0472">Membrane</keyword>
<dbReference type="InterPro" id="IPR025164">
    <property type="entry name" value="Toastrack_DUF4097"/>
</dbReference>